<dbReference type="EMBL" id="SUYC01000009">
    <property type="protein sequence ID" value="MBE6271108.1"/>
    <property type="molecule type" value="Genomic_DNA"/>
</dbReference>
<evidence type="ECO:0000313" key="2">
    <source>
        <dbReference type="Proteomes" id="UP000806522"/>
    </source>
</evidence>
<dbReference type="Proteomes" id="UP000806522">
    <property type="component" value="Unassembled WGS sequence"/>
</dbReference>
<comment type="caution">
    <text evidence="1">The sequence shown here is derived from an EMBL/GenBank/DDBJ whole genome shotgun (WGS) entry which is preliminary data.</text>
</comment>
<name>A0A9D5P5B5_XYLRU</name>
<protein>
    <submittedName>
        <fullName evidence="1">DUF4248 domain-containing protein</fullName>
    </submittedName>
</protein>
<organism evidence="1 2">
    <name type="scientific">Xylanibacter ruminicola</name>
    <name type="common">Prevotella ruminicola</name>
    <dbReference type="NCBI Taxonomy" id="839"/>
    <lineage>
        <taxon>Bacteria</taxon>
        <taxon>Pseudomonadati</taxon>
        <taxon>Bacteroidota</taxon>
        <taxon>Bacteroidia</taxon>
        <taxon>Bacteroidales</taxon>
        <taxon>Prevotellaceae</taxon>
        <taxon>Xylanibacter</taxon>
    </lineage>
</organism>
<sequence length="59" mass="6739">MKSMSKQKLADKAGVSLNTLNRWCKPYRKELEALGLQPRARMLPPVVIKFIANKLDIDL</sequence>
<dbReference type="AlphaFoldDB" id="A0A9D5P5B5"/>
<gene>
    <name evidence="1" type="ORF">E7101_09170</name>
</gene>
<reference evidence="1" key="1">
    <citation type="submission" date="2019-04" db="EMBL/GenBank/DDBJ databases">
        <title>Evolution of Biomass-Degrading Anaerobic Consortia Revealed by Metagenomics.</title>
        <authorList>
            <person name="Peng X."/>
        </authorList>
    </citation>
    <scope>NUCLEOTIDE SEQUENCE</scope>
    <source>
        <strain evidence="1">SIG140</strain>
    </source>
</reference>
<accession>A0A9D5P5B5</accession>
<evidence type="ECO:0000313" key="1">
    <source>
        <dbReference type="EMBL" id="MBE6271108.1"/>
    </source>
</evidence>
<proteinExistence type="predicted"/>